<evidence type="ECO:0000256" key="1">
    <source>
        <dbReference type="SAM" id="SignalP"/>
    </source>
</evidence>
<evidence type="ECO:0000313" key="3">
    <source>
        <dbReference type="Proteomes" id="UP000799428"/>
    </source>
</evidence>
<reference evidence="2" key="1">
    <citation type="journal article" date="2020" name="Stud. Mycol.">
        <title>101 Dothideomycetes genomes: a test case for predicting lifestyles and emergence of pathogens.</title>
        <authorList>
            <person name="Haridas S."/>
            <person name="Albert R."/>
            <person name="Binder M."/>
            <person name="Bloem J."/>
            <person name="Labutti K."/>
            <person name="Salamov A."/>
            <person name="Andreopoulos B."/>
            <person name="Baker S."/>
            <person name="Barry K."/>
            <person name="Bills G."/>
            <person name="Bluhm B."/>
            <person name="Cannon C."/>
            <person name="Castanera R."/>
            <person name="Culley D."/>
            <person name="Daum C."/>
            <person name="Ezra D."/>
            <person name="Gonzalez J."/>
            <person name="Henrissat B."/>
            <person name="Kuo A."/>
            <person name="Liang C."/>
            <person name="Lipzen A."/>
            <person name="Lutzoni F."/>
            <person name="Magnuson J."/>
            <person name="Mondo S."/>
            <person name="Nolan M."/>
            <person name="Ohm R."/>
            <person name="Pangilinan J."/>
            <person name="Park H.-J."/>
            <person name="Ramirez L."/>
            <person name="Alfaro M."/>
            <person name="Sun H."/>
            <person name="Tritt A."/>
            <person name="Yoshinaga Y."/>
            <person name="Zwiers L.-H."/>
            <person name="Turgeon B."/>
            <person name="Goodwin S."/>
            <person name="Spatafora J."/>
            <person name="Crous P."/>
            <person name="Grigoriev I."/>
        </authorList>
    </citation>
    <scope>NUCLEOTIDE SEQUENCE</scope>
    <source>
        <strain evidence="2">CBS 279.74</strain>
    </source>
</reference>
<organism evidence="2 3">
    <name type="scientific">Pleomassaria siparia CBS 279.74</name>
    <dbReference type="NCBI Taxonomy" id="1314801"/>
    <lineage>
        <taxon>Eukaryota</taxon>
        <taxon>Fungi</taxon>
        <taxon>Dikarya</taxon>
        <taxon>Ascomycota</taxon>
        <taxon>Pezizomycotina</taxon>
        <taxon>Dothideomycetes</taxon>
        <taxon>Pleosporomycetidae</taxon>
        <taxon>Pleosporales</taxon>
        <taxon>Pleomassariaceae</taxon>
        <taxon>Pleomassaria</taxon>
    </lineage>
</organism>
<gene>
    <name evidence="2" type="ORF">K504DRAFT_114999</name>
</gene>
<dbReference type="AlphaFoldDB" id="A0A6G1JW06"/>
<accession>A0A6G1JW06</accession>
<name>A0A6G1JW06_9PLEO</name>
<dbReference type="Proteomes" id="UP000799428">
    <property type="component" value="Unassembled WGS sequence"/>
</dbReference>
<proteinExistence type="predicted"/>
<protein>
    <submittedName>
        <fullName evidence="2">Uncharacterized protein</fullName>
    </submittedName>
</protein>
<feature type="chain" id="PRO_5026215924" evidence="1">
    <location>
        <begin position="28"/>
        <end position="84"/>
    </location>
</feature>
<sequence length="84" mass="9425">MSSRRTTTWRMYLAFLLLLSALGWVMALRCDILGGPSFFQITSIARRFLTCSLNFIVMGLCAFADTIHIDHVVGHSNRGKSSKD</sequence>
<dbReference type="EMBL" id="MU005782">
    <property type="protein sequence ID" value="KAF2704401.1"/>
    <property type="molecule type" value="Genomic_DNA"/>
</dbReference>
<feature type="signal peptide" evidence="1">
    <location>
        <begin position="1"/>
        <end position="27"/>
    </location>
</feature>
<keyword evidence="3" id="KW-1185">Reference proteome</keyword>
<evidence type="ECO:0000313" key="2">
    <source>
        <dbReference type="EMBL" id="KAF2704401.1"/>
    </source>
</evidence>
<keyword evidence="1" id="KW-0732">Signal</keyword>